<dbReference type="EMBL" id="LR999456">
    <property type="protein sequence ID" value="CAE6130006.1"/>
    <property type="molecule type" value="Genomic_DNA"/>
</dbReference>
<keyword evidence="2" id="KW-1185">Reference proteome</keyword>
<organism evidence="1 2">
    <name type="scientific">Arabidopsis arenosa</name>
    <name type="common">Sand rock-cress</name>
    <name type="synonym">Cardaminopsis arenosa</name>
    <dbReference type="NCBI Taxonomy" id="38785"/>
    <lineage>
        <taxon>Eukaryota</taxon>
        <taxon>Viridiplantae</taxon>
        <taxon>Streptophyta</taxon>
        <taxon>Embryophyta</taxon>
        <taxon>Tracheophyta</taxon>
        <taxon>Spermatophyta</taxon>
        <taxon>Magnoliopsida</taxon>
        <taxon>eudicotyledons</taxon>
        <taxon>Gunneridae</taxon>
        <taxon>Pentapetalae</taxon>
        <taxon>rosids</taxon>
        <taxon>malvids</taxon>
        <taxon>Brassicales</taxon>
        <taxon>Brassicaceae</taxon>
        <taxon>Camelineae</taxon>
        <taxon>Arabidopsis</taxon>
    </lineage>
</organism>
<gene>
    <name evidence="1" type="ORF">AARE701A_LOCUS16561</name>
</gene>
<accession>A0A8S2ALF5</accession>
<evidence type="ECO:0000313" key="1">
    <source>
        <dbReference type="EMBL" id="CAE6130006.1"/>
    </source>
</evidence>
<evidence type="ECO:0000313" key="2">
    <source>
        <dbReference type="Proteomes" id="UP000682877"/>
    </source>
</evidence>
<dbReference type="PANTHER" id="PTHR38390">
    <property type="entry name" value="OS01G0103900 PROTEIN"/>
    <property type="match status" value="1"/>
</dbReference>
<protein>
    <submittedName>
        <fullName evidence="1">Uncharacterized protein</fullName>
    </submittedName>
</protein>
<proteinExistence type="predicted"/>
<sequence length="281" mass="32284">MESDIEILPDADASTQKIRMFGIDDREDKNGRRRIKDVEVYVPIVYGSIAFYLGKKATEIFKEGLSFFRVRCFFVFAKQKFLKEVAAEFVFSIMLDEPADKIYVFYTTKTPQVMNVAYKAGSGNFRENMFKKVVKNLPIVHKEMGSELTSDDLIKILTYQPMYTMGDPHTMKEIILVTSAVPNLASSVSRNILMAAKEKCVSFEFLLVDDDPSRVHEKKETFLRTLSEIENCSMRYWPNDSVSMKTYVQALFSKLNDASGDLGHIHPNYLFPKALWFGQHL</sequence>
<name>A0A8S2ALF5_ARAAE</name>
<dbReference type="Proteomes" id="UP000682877">
    <property type="component" value="Chromosome 6"/>
</dbReference>
<dbReference type="AlphaFoldDB" id="A0A8S2ALF5"/>
<reference evidence="1" key="1">
    <citation type="submission" date="2021-01" db="EMBL/GenBank/DDBJ databases">
        <authorList>
            <person name="Bezrukov I."/>
        </authorList>
    </citation>
    <scope>NUCLEOTIDE SEQUENCE</scope>
</reference>
<dbReference type="PANTHER" id="PTHR38390:SF2">
    <property type="entry name" value="OS01G0103900 PROTEIN"/>
    <property type="match status" value="1"/>
</dbReference>